<keyword evidence="6" id="KW-0786">Thiamine pyrophosphate</keyword>
<comment type="caution">
    <text evidence="8">The sequence shown here is derived from an EMBL/GenBank/DDBJ whole genome shotgun (WGS) entry which is preliminary data.</text>
</comment>
<sequence>MNHLSFANRSNSDIIDERFQQWRESPDSLDPEWRAFFEGFELALQYSKGDTSPTKEVGGDEKSAGVQSRVIGAIYAYRSMGHTEGAFNPLVKEIIPNPRLSLERLGLADADLDVVMDTGNFQCPAGISVKDLLDRLRKTYCGKIGIEYLHVQETPKRRWIQSRIEPNCFEPEFSTEEKERIYRKIASAEDFERMLHSRFVGQKRFSLEGGESLITALDQILQRMPALGMKEIVMGMAHRGRLNVLGNIVGKEHSFIFREFAPDFQPDKEGSPSGDVKYHLGYDNSVKTESGETIDIRLAANPSHLEAVNSVVEGKARARQRIIGDLERKQVVPILIHGDAAIAGQGVVAEVCNFSKLKGYRTGGTIHIVVNNQIGFTTDPSDARSSRYCTDVAKMIEAPILHVNGNDPLAVAHAAELAIEYREAFQEDIFLDINCYRKHGHNESDEPAFTQPLLYKAISEMQSPREELRARLIESGDISEERIQEIEKEIHEGFETAFEQAKSGKRPESHKEVFAESNAVFQPGYNFDTIETKVSEKELESVAHVLTHIPDDFDMNRKIERQLKTKRKAFDEDKGVDWAFGEGLAFGTLLREGTPVRLSGQDSERGTFSQRHAAFYDMETRERYVPFSHISEDQAQFCVHNSLLSEAAVLGFDYGYSLEYPEMLSLWEAQFGDFVNGAQVVIDQFIFASESKWQRISGIVLLLPHGYEGQGPEHSSARPERFLQNCAENNIQVCNLTTPAQYFHVLRRQMKRKFSKPLIILTPKSLLRHKRAVSYREDFTDTCFNSILDDKNAPKKAKTLVLCSGKVYYDILEAKEEQGIDNVAIIRVEQYFPFNTKLMKEIVSNYPNFKRVVWCQEEPQNMGAWTFLTTRLEEVFGFVPEYAGRPASASPATGFLARHKEEQAALVNKALTGK</sequence>
<dbReference type="PANTHER" id="PTHR23152:SF4">
    <property type="entry name" value="2-OXOADIPATE DEHYDROGENASE COMPLEX COMPONENT E1"/>
    <property type="match status" value="1"/>
</dbReference>
<dbReference type="InterPro" id="IPR029061">
    <property type="entry name" value="THDP-binding"/>
</dbReference>
<accession>A0A7X1E5Y2</accession>
<dbReference type="Gene3D" id="3.40.50.11610">
    <property type="entry name" value="Multifunctional 2-oxoglutarate metabolism enzyme, C-terminal domain"/>
    <property type="match status" value="1"/>
</dbReference>
<name>A0A7X1E5Y2_9BACT</name>
<dbReference type="InterPro" id="IPR005475">
    <property type="entry name" value="Transketolase-like_Pyr-bd"/>
</dbReference>
<evidence type="ECO:0000256" key="3">
    <source>
        <dbReference type="ARBA" id="ARBA00006936"/>
    </source>
</evidence>
<dbReference type="Gene3D" id="1.10.287.1150">
    <property type="entry name" value="TPP helical domain"/>
    <property type="match status" value="1"/>
</dbReference>
<dbReference type="NCBIfam" id="TIGR00239">
    <property type="entry name" value="2oxo_dh_E1"/>
    <property type="match status" value="1"/>
</dbReference>
<feature type="domain" description="Transketolase-like pyrimidine-binding" evidence="7">
    <location>
        <begin position="576"/>
        <end position="769"/>
    </location>
</feature>
<protein>
    <recommendedName>
        <fullName evidence="4">oxoglutarate dehydrogenase (succinyl-transferring)</fullName>
        <ecNumber evidence="4">1.2.4.2</ecNumber>
    </recommendedName>
</protein>
<dbReference type="Gene3D" id="3.40.50.12470">
    <property type="match status" value="1"/>
</dbReference>
<evidence type="ECO:0000256" key="2">
    <source>
        <dbReference type="ARBA" id="ARBA00003906"/>
    </source>
</evidence>
<evidence type="ECO:0000256" key="4">
    <source>
        <dbReference type="ARBA" id="ARBA00012280"/>
    </source>
</evidence>
<dbReference type="InterPro" id="IPR001017">
    <property type="entry name" value="DH_E1"/>
</dbReference>
<dbReference type="PIRSF" id="PIRSF000157">
    <property type="entry name" value="Oxoglu_dh_E1"/>
    <property type="match status" value="1"/>
</dbReference>
<proteinExistence type="inferred from homology"/>
<organism evidence="8 9">
    <name type="scientific">Puniceicoccus vermicola</name>
    <dbReference type="NCBI Taxonomy" id="388746"/>
    <lineage>
        <taxon>Bacteria</taxon>
        <taxon>Pseudomonadati</taxon>
        <taxon>Verrucomicrobiota</taxon>
        <taxon>Opitutia</taxon>
        <taxon>Puniceicoccales</taxon>
        <taxon>Puniceicoccaceae</taxon>
        <taxon>Puniceicoccus</taxon>
    </lineage>
</organism>
<evidence type="ECO:0000313" key="9">
    <source>
        <dbReference type="Proteomes" id="UP000525652"/>
    </source>
</evidence>
<dbReference type="GO" id="GO:0030976">
    <property type="term" value="F:thiamine pyrophosphate binding"/>
    <property type="evidence" value="ECO:0007669"/>
    <property type="project" value="InterPro"/>
</dbReference>
<dbReference type="GO" id="GO:0005829">
    <property type="term" value="C:cytosol"/>
    <property type="evidence" value="ECO:0007669"/>
    <property type="project" value="TreeGrafter"/>
</dbReference>
<dbReference type="Pfam" id="PF16870">
    <property type="entry name" value="OxoGdeHyase_C"/>
    <property type="match status" value="1"/>
</dbReference>
<comment type="cofactor">
    <cofactor evidence="1">
        <name>thiamine diphosphate</name>
        <dbReference type="ChEBI" id="CHEBI:58937"/>
    </cofactor>
</comment>
<evidence type="ECO:0000313" key="8">
    <source>
        <dbReference type="EMBL" id="MBC2603619.1"/>
    </source>
</evidence>
<dbReference type="GO" id="GO:0045252">
    <property type="term" value="C:oxoglutarate dehydrogenase complex"/>
    <property type="evidence" value="ECO:0007669"/>
    <property type="project" value="TreeGrafter"/>
</dbReference>
<dbReference type="InterPro" id="IPR011603">
    <property type="entry name" value="2oxoglutarate_DH_E1"/>
</dbReference>
<gene>
    <name evidence="8" type="ORF">H5P30_17700</name>
</gene>
<comment type="function">
    <text evidence="2">E1 component of the 2-oxoglutarate dehydrogenase (OGDH) complex which catalyzes the decarboxylation of 2-oxoglutarate, the first step in the conversion of 2-oxoglutarate to succinyl-CoA and CO(2).</text>
</comment>
<dbReference type="GO" id="GO:0004591">
    <property type="term" value="F:oxoglutarate dehydrogenase (succinyl-transferring) activity"/>
    <property type="evidence" value="ECO:0007669"/>
    <property type="project" value="UniProtKB-EC"/>
</dbReference>
<dbReference type="SMART" id="SM00861">
    <property type="entry name" value="Transket_pyr"/>
    <property type="match status" value="1"/>
</dbReference>
<evidence type="ECO:0000256" key="5">
    <source>
        <dbReference type="ARBA" id="ARBA00023002"/>
    </source>
</evidence>
<dbReference type="EMBL" id="JACHVA010000127">
    <property type="protein sequence ID" value="MBC2603619.1"/>
    <property type="molecule type" value="Genomic_DNA"/>
</dbReference>
<dbReference type="NCBIfam" id="NF006914">
    <property type="entry name" value="PRK09404.1"/>
    <property type="match status" value="1"/>
</dbReference>
<dbReference type="InterPro" id="IPR032106">
    <property type="entry name" value="2-oxogl_dehyd_N"/>
</dbReference>
<dbReference type="NCBIfam" id="NF008907">
    <property type="entry name" value="PRK12270.1"/>
    <property type="match status" value="1"/>
</dbReference>
<dbReference type="RefSeq" id="WP_185694241.1">
    <property type="nucleotide sequence ID" value="NZ_JACHVA010000127.1"/>
</dbReference>
<comment type="similarity">
    <text evidence="3">Belongs to the alpha-ketoglutarate dehydrogenase family.</text>
</comment>
<dbReference type="Gene3D" id="3.40.50.970">
    <property type="match status" value="1"/>
</dbReference>
<evidence type="ECO:0000256" key="1">
    <source>
        <dbReference type="ARBA" id="ARBA00001964"/>
    </source>
</evidence>
<dbReference type="InterPro" id="IPR031717">
    <property type="entry name" value="ODO-1/KGD_C"/>
</dbReference>
<dbReference type="Pfam" id="PF16078">
    <property type="entry name" value="2-oxogl_dehyd_N"/>
    <property type="match status" value="1"/>
</dbReference>
<keyword evidence="9" id="KW-1185">Reference proteome</keyword>
<evidence type="ECO:0000259" key="7">
    <source>
        <dbReference type="SMART" id="SM00861"/>
    </source>
</evidence>
<reference evidence="8 9" key="1">
    <citation type="submission" date="2020-07" db="EMBL/GenBank/DDBJ databases">
        <authorList>
            <person name="Feng X."/>
        </authorList>
    </citation>
    <scope>NUCLEOTIDE SEQUENCE [LARGE SCALE GENOMIC DNA]</scope>
    <source>
        <strain evidence="8 9">JCM14086</strain>
    </source>
</reference>
<keyword evidence="5 8" id="KW-0560">Oxidoreductase</keyword>
<evidence type="ECO:0000256" key="6">
    <source>
        <dbReference type="ARBA" id="ARBA00023052"/>
    </source>
</evidence>
<dbReference type="Pfam" id="PF02779">
    <property type="entry name" value="Transket_pyr"/>
    <property type="match status" value="1"/>
</dbReference>
<dbReference type="SUPFAM" id="SSF52518">
    <property type="entry name" value="Thiamin diphosphate-binding fold (THDP-binding)"/>
    <property type="match status" value="2"/>
</dbReference>
<dbReference type="EC" id="1.2.4.2" evidence="4"/>
<dbReference type="PANTHER" id="PTHR23152">
    <property type="entry name" value="2-OXOGLUTARATE DEHYDROGENASE"/>
    <property type="match status" value="1"/>
</dbReference>
<dbReference type="Pfam" id="PF00676">
    <property type="entry name" value="E1_dh"/>
    <property type="match status" value="1"/>
</dbReference>
<dbReference type="Proteomes" id="UP000525652">
    <property type="component" value="Unassembled WGS sequence"/>
</dbReference>
<dbReference type="AlphaFoldDB" id="A0A7X1E5Y2"/>
<dbReference type="GO" id="GO:0006099">
    <property type="term" value="P:tricarboxylic acid cycle"/>
    <property type="evidence" value="ECO:0007669"/>
    <property type="project" value="TreeGrafter"/>
</dbReference>
<dbReference type="InterPro" id="IPR042179">
    <property type="entry name" value="KGD_C_sf"/>
</dbReference>
<dbReference type="CDD" id="cd02016">
    <property type="entry name" value="TPP_E1_OGDC_like"/>
    <property type="match status" value="1"/>
</dbReference>